<dbReference type="EMBL" id="JAPJZH010000006">
    <property type="protein sequence ID" value="MDA4845945.1"/>
    <property type="molecule type" value="Genomic_DNA"/>
</dbReference>
<keyword evidence="2" id="KW-1185">Reference proteome</keyword>
<dbReference type="RefSeq" id="WP_271089653.1">
    <property type="nucleotide sequence ID" value="NZ_JAPJZH010000006.1"/>
</dbReference>
<protein>
    <submittedName>
        <fullName evidence="1">Uncharacterized protein</fullName>
    </submittedName>
</protein>
<sequence>MALLQGDAAKGIIPVNYPCAAGEVVAQRFDYAALADLAANDIIELGHIPPNAKLVECVLICDDLDSNVTPTLVFDVGIMSGDWQDNDAARTCGNEIFAASDLGQAGGVARPTLRGAYRIAAAEKARSIGLKVTTAAATAQAGTITLITKVIG</sequence>
<evidence type="ECO:0000313" key="2">
    <source>
        <dbReference type="Proteomes" id="UP001148313"/>
    </source>
</evidence>
<reference evidence="1" key="1">
    <citation type="submission" date="2022-11" db="EMBL/GenBank/DDBJ databases">
        <title>Hoeflea poritis sp. nov., isolated from scleractinian coral Porites lutea.</title>
        <authorList>
            <person name="Zhang G."/>
            <person name="Wei Q."/>
            <person name="Cai L."/>
        </authorList>
    </citation>
    <scope>NUCLEOTIDE SEQUENCE</scope>
    <source>
        <strain evidence="1">E7-10</strain>
    </source>
</reference>
<organism evidence="1 2">
    <name type="scientific">Hoeflea poritis</name>
    <dbReference type="NCBI Taxonomy" id="2993659"/>
    <lineage>
        <taxon>Bacteria</taxon>
        <taxon>Pseudomonadati</taxon>
        <taxon>Pseudomonadota</taxon>
        <taxon>Alphaproteobacteria</taxon>
        <taxon>Hyphomicrobiales</taxon>
        <taxon>Rhizobiaceae</taxon>
        <taxon>Hoeflea</taxon>
    </lineage>
</organism>
<proteinExistence type="predicted"/>
<accession>A0ABT4VMK6</accession>
<dbReference type="Proteomes" id="UP001148313">
    <property type="component" value="Unassembled WGS sequence"/>
</dbReference>
<comment type="caution">
    <text evidence="1">The sequence shown here is derived from an EMBL/GenBank/DDBJ whole genome shotgun (WGS) entry which is preliminary data.</text>
</comment>
<gene>
    <name evidence="1" type="ORF">OOZ53_11335</name>
</gene>
<name>A0ABT4VMK6_9HYPH</name>
<evidence type="ECO:0000313" key="1">
    <source>
        <dbReference type="EMBL" id="MDA4845945.1"/>
    </source>
</evidence>